<evidence type="ECO:0000256" key="2">
    <source>
        <dbReference type="ARBA" id="ARBA00022448"/>
    </source>
</evidence>
<dbReference type="EMBL" id="VXRG01000028">
    <property type="protein sequence ID" value="MXY92366.1"/>
    <property type="molecule type" value="Genomic_DNA"/>
</dbReference>
<dbReference type="CDD" id="cd14748">
    <property type="entry name" value="PBP2_UgpB"/>
    <property type="match status" value="1"/>
</dbReference>
<feature type="chain" id="PRO_5025477230" evidence="4">
    <location>
        <begin position="33"/>
        <end position="454"/>
    </location>
</feature>
<protein>
    <submittedName>
        <fullName evidence="5">ABC transporter substrate-binding protein</fullName>
    </submittedName>
</protein>
<sequence>MDTQKMLSRRRFLQVSGLATSAALLAACPAPAAAPAADSGDGEMMMEKKKLEAWSRMTDLAQESIKEIIDIYNEKNTMGVEVEFVYIARTAGSQADEKLLTAVAGGTPPALHYADRFTVPQFAHEGFFTDITDFAEAAGVTKELYFDFAWDETVYKGGIYALSFDTDTRALWYNMDIMEEAGVDSISPPSNLDELRAATEALTVRDDTGAVTRYGFNPIYDQAWLYTWGFGFGGSFQDDDRRITFAHPQNIEAMQFVKSFIDEIGVEDIDAMLAACAGGNCRGENDYFWTGQSAMTCSGNWKVAQHHRYKPDTNYGVVPMPGPDGPAPHASWAGGWSWAVPFGYDDVESAFDACFYLCGPEGQLKYNKDTFHIPTIKSAAEDPFFREDPLHAVFMDLLPVSHARPPIPLGSKLWDLQVKAFRDEIPHGLKTPEEALMDIDEEINSGLEEIGFFS</sequence>
<proteinExistence type="inferred from homology"/>
<gene>
    <name evidence="5" type="ORF">F4Y42_02850</name>
</gene>
<dbReference type="GO" id="GO:0042956">
    <property type="term" value="P:maltodextrin transmembrane transport"/>
    <property type="evidence" value="ECO:0007669"/>
    <property type="project" value="TreeGrafter"/>
</dbReference>
<comment type="similarity">
    <text evidence="1">Belongs to the bacterial solute-binding protein 1 family.</text>
</comment>
<reference evidence="5" key="1">
    <citation type="submission" date="2019-09" db="EMBL/GenBank/DDBJ databases">
        <title>Characterisation of the sponge microbiome using genome-centric metagenomics.</title>
        <authorList>
            <person name="Engelberts J.P."/>
            <person name="Robbins S.J."/>
            <person name="De Goeij J.M."/>
            <person name="Aranda M."/>
            <person name="Bell S.C."/>
            <person name="Webster N.S."/>
        </authorList>
    </citation>
    <scope>NUCLEOTIDE SEQUENCE</scope>
    <source>
        <strain evidence="5">SB0664_bin_27</strain>
    </source>
</reference>
<evidence type="ECO:0000313" key="5">
    <source>
        <dbReference type="EMBL" id="MXY92366.1"/>
    </source>
</evidence>
<dbReference type="Gene3D" id="3.40.190.10">
    <property type="entry name" value="Periplasmic binding protein-like II"/>
    <property type="match status" value="1"/>
</dbReference>
<dbReference type="InterPro" id="IPR006311">
    <property type="entry name" value="TAT_signal"/>
</dbReference>
<evidence type="ECO:0000256" key="3">
    <source>
        <dbReference type="ARBA" id="ARBA00022729"/>
    </source>
</evidence>
<dbReference type="GO" id="GO:1901982">
    <property type="term" value="F:maltose binding"/>
    <property type="evidence" value="ECO:0007669"/>
    <property type="project" value="TreeGrafter"/>
</dbReference>
<dbReference type="PANTHER" id="PTHR30061">
    <property type="entry name" value="MALTOSE-BINDING PERIPLASMIC PROTEIN"/>
    <property type="match status" value="1"/>
</dbReference>
<name>A0A6B0YMW2_9CHLR</name>
<organism evidence="5">
    <name type="scientific">Caldilineaceae bacterium SB0664_bin_27</name>
    <dbReference type="NCBI Taxonomy" id="2605260"/>
    <lineage>
        <taxon>Bacteria</taxon>
        <taxon>Bacillati</taxon>
        <taxon>Chloroflexota</taxon>
        <taxon>Caldilineae</taxon>
        <taxon>Caldilineales</taxon>
        <taxon>Caldilineaceae</taxon>
    </lineage>
</organism>
<accession>A0A6B0YMW2</accession>
<comment type="caution">
    <text evidence="5">The sequence shown here is derived from an EMBL/GenBank/DDBJ whole genome shotgun (WGS) entry which is preliminary data.</text>
</comment>
<dbReference type="SUPFAM" id="SSF53850">
    <property type="entry name" value="Periplasmic binding protein-like II"/>
    <property type="match status" value="1"/>
</dbReference>
<dbReference type="AlphaFoldDB" id="A0A6B0YMW2"/>
<dbReference type="InterPro" id="IPR006059">
    <property type="entry name" value="SBP"/>
</dbReference>
<dbReference type="GO" id="GO:0015768">
    <property type="term" value="P:maltose transport"/>
    <property type="evidence" value="ECO:0007669"/>
    <property type="project" value="TreeGrafter"/>
</dbReference>
<dbReference type="PROSITE" id="PS51257">
    <property type="entry name" value="PROKAR_LIPOPROTEIN"/>
    <property type="match status" value="1"/>
</dbReference>
<evidence type="ECO:0000256" key="1">
    <source>
        <dbReference type="ARBA" id="ARBA00008520"/>
    </source>
</evidence>
<dbReference type="GO" id="GO:0055052">
    <property type="term" value="C:ATP-binding cassette (ABC) transporter complex, substrate-binding subunit-containing"/>
    <property type="evidence" value="ECO:0007669"/>
    <property type="project" value="TreeGrafter"/>
</dbReference>
<dbReference type="PROSITE" id="PS51318">
    <property type="entry name" value="TAT"/>
    <property type="match status" value="1"/>
</dbReference>
<keyword evidence="2" id="KW-0813">Transport</keyword>
<evidence type="ECO:0000256" key="4">
    <source>
        <dbReference type="SAM" id="SignalP"/>
    </source>
</evidence>
<keyword evidence="3 4" id="KW-0732">Signal</keyword>
<dbReference type="Pfam" id="PF13416">
    <property type="entry name" value="SBP_bac_8"/>
    <property type="match status" value="1"/>
</dbReference>
<feature type="signal peptide" evidence="4">
    <location>
        <begin position="1"/>
        <end position="32"/>
    </location>
</feature>
<dbReference type="PANTHER" id="PTHR30061:SF50">
    <property type="entry name" value="MALTOSE_MALTODEXTRIN-BINDING PERIPLASMIC PROTEIN"/>
    <property type="match status" value="1"/>
</dbReference>